<accession>A0A1Y2DEQ7</accession>
<dbReference type="GeneID" id="63781872"/>
<evidence type="ECO:0000313" key="2">
    <source>
        <dbReference type="Proteomes" id="UP000193689"/>
    </source>
</evidence>
<comment type="caution">
    <text evidence="1">The sequence shown here is derived from an EMBL/GenBank/DDBJ whole genome shotgun (WGS) entry which is preliminary data.</text>
</comment>
<dbReference type="EMBL" id="MCFJ01000018">
    <property type="protein sequence ID" value="ORY57772.1"/>
    <property type="molecule type" value="Genomic_DNA"/>
</dbReference>
<dbReference type="RefSeq" id="XP_040710901.1">
    <property type="nucleotide sequence ID" value="XM_040865660.1"/>
</dbReference>
<organism evidence="1 2">
    <name type="scientific">Pseudomassariella vexata</name>
    <dbReference type="NCBI Taxonomy" id="1141098"/>
    <lineage>
        <taxon>Eukaryota</taxon>
        <taxon>Fungi</taxon>
        <taxon>Dikarya</taxon>
        <taxon>Ascomycota</taxon>
        <taxon>Pezizomycotina</taxon>
        <taxon>Sordariomycetes</taxon>
        <taxon>Xylariomycetidae</taxon>
        <taxon>Amphisphaeriales</taxon>
        <taxon>Pseudomassariaceae</taxon>
        <taxon>Pseudomassariella</taxon>
    </lineage>
</organism>
<dbReference type="InParanoid" id="A0A1Y2DEQ7"/>
<gene>
    <name evidence="1" type="ORF">BCR38DRAFT_80151</name>
</gene>
<keyword evidence="2" id="KW-1185">Reference proteome</keyword>
<dbReference type="AlphaFoldDB" id="A0A1Y2DEQ7"/>
<sequence length="172" mass="19488">MTIAPLLLVRIRRDGQALRICMNSLPLESVGSNALHPQRRHGPNLTASRWPRQSHLAWCASFPLRDCRTRLASHRKHPRVVPPFLVPVHLSCFHLGEPGLTLGLCQIHECQYATAQSLRSTYGYVMVFLSTQVRLRMAYTMDLSSPLGAHEEPPQTLSVQGWRLLIPPLCYF</sequence>
<evidence type="ECO:0000313" key="1">
    <source>
        <dbReference type="EMBL" id="ORY57772.1"/>
    </source>
</evidence>
<protein>
    <submittedName>
        <fullName evidence="1">Uncharacterized protein</fullName>
    </submittedName>
</protein>
<dbReference type="Proteomes" id="UP000193689">
    <property type="component" value="Unassembled WGS sequence"/>
</dbReference>
<proteinExistence type="predicted"/>
<name>A0A1Y2DEQ7_9PEZI</name>
<reference evidence="1 2" key="1">
    <citation type="submission" date="2016-07" db="EMBL/GenBank/DDBJ databases">
        <title>Pervasive Adenine N6-methylation of Active Genes in Fungi.</title>
        <authorList>
            <consortium name="DOE Joint Genome Institute"/>
            <person name="Mondo S.J."/>
            <person name="Dannebaum R.O."/>
            <person name="Kuo R.C."/>
            <person name="Labutti K."/>
            <person name="Haridas S."/>
            <person name="Kuo A."/>
            <person name="Salamov A."/>
            <person name="Ahrendt S.R."/>
            <person name="Lipzen A."/>
            <person name="Sullivan W."/>
            <person name="Andreopoulos W.B."/>
            <person name="Clum A."/>
            <person name="Lindquist E."/>
            <person name="Daum C."/>
            <person name="Ramamoorthy G.K."/>
            <person name="Gryganskyi A."/>
            <person name="Culley D."/>
            <person name="Magnuson J.K."/>
            <person name="James T.Y."/>
            <person name="O'Malley M.A."/>
            <person name="Stajich J.E."/>
            <person name="Spatafora J.W."/>
            <person name="Visel A."/>
            <person name="Grigoriev I.V."/>
        </authorList>
    </citation>
    <scope>NUCLEOTIDE SEQUENCE [LARGE SCALE GENOMIC DNA]</scope>
    <source>
        <strain evidence="1 2">CBS 129021</strain>
    </source>
</reference>